<evidence type="ECO:0000256" key="4">
    <source>
        <dbReference type="ARBA" id="ARBA00022737"/>
    </source>
</evidence>
<dbReference type="InterPro" id="IPR016024">
    <property type="entry name" value="ARM-type_fold"/>
</dbReference>
<feature type="region of interest" description="Disordered" evidence="7">
    <location>
        <begin position="384"/>
        <end position="416"/>
    </location>
</feature>
<keyword evidence="5" id="KW-0539">Nucleus</keyword>
<dbReference type="GO" id="GO:0034657">
    <property type="term" value="C:GID complex"/>
    <property type="evidence" value="ECO:0007669"/>
    <property type="project" value="TreeGrafter"/>
</dbReference>
<dbReference type="Proteomes" id="UP000521872">
    <property type="component" value="Unassembled WGS sequence"/>
</dbReference>
<sequence length="1057" mass="112783">MPVTFTLPDGINYVALPLIAPMYMLVWLYIMVGKHRKLSGIKYPQMYAEQAQVEKSREALLFNCAQNDGLSCRRELTMSVPTINVANLKSIKNAVIGNPLAKAEISRDELFVSTLVDCLNAASDEDKAFQNALRAEAAHVIASLSYGSEQALGTLLQANAPHAFLYAISHFTASDSNTLRSAFSRGLRALASSIADVVGPSMWGLRPEQSTIRNGAQQALNYLFQTESLDIYLPLLISTNSTTAVATSTAEMIALAVRSEGHRRLVTEWLPPAERQREVKSKRGWEKTASSASAAPPWVVRQLLNLLGDSHKEKDSKLVEAVLSALAALAKENPAVANSLAKAADPLPLVNILAFTKSRAVDVQLAACLCVTHTLRASSLVHPTSGFSSSHAHHPTSPSSAHASSSSAAHSFAHAPPAVPNPPFEETCARTVMNVVNRMLAAPTATPRSPAMIPDSVGSHKSKTRACYILHYLVTDDAALCHAACDRGCLDYLSSLIQSIHPPDADPESGIDQWEESEPESMSLLREAALIALASLALCSDDIRRRITDELGLLPCISRALRFKDKKRHVGTRYAACQCVRAMSRAVAVLRTSMVDSGLGMDVFRIVMGQELGDKYGGSSGGGGLTVLGGGGGGGGARGKGKADGLSDEGMVVEAAESGHRKPLGEDRRVLSAALSTVCNIVNDFSPLRPIYLEEKLMPRLVFILKESDDPALRLNALWAVKNLVRKTSSETKRDIMSCLGWSELANLLSDADEELQEQAFNTLRNLAENEEGIAMVFRNLGPQVLEKIVAGLRSPCSDVVLQAAFSVANLVNGTHEDQEAILHYPGLLTGLQACLAEMGPDIRRPAVSCVLALAQANPRRRKEMAEAGIVGTLKRLTEWSGHPGVGAGHGGHVHSHSFAHSHAHPHVGMSLSPPVAGGHWGASRSPGTTAGAGHRSTSSTSSSNATAGSQVYGSWGGSGSLAHHHHSPSLTYSYATPHLGHHPPHHHHHSSVASVGLGVSSSHRPHLAHHHHSSTTGLGLGGSGSTSHMALEDDKDVVQRARTALEWLEHGETYST</sequence>
<dbReference type="InterPro" id="IPR023352">
    <property type="entry name" value="MAPEG-like_dom_sf"/>
</dbReference>
<dbReference type="PANTHER" id="PTHR15651:SF7">
    <property type="entry name" value="ARMADILLO REPEAT-CONTAINING PROTEIN 8"/>
    <property type="match status" value="1"/>
</dbReference>
<comment type="caution">
    <text evidence="9">The sequence shown here is derived from an EMBL/GenBank/DDBJ whole genome shotgun (WGS) entry which is preliminary data.</text>
</comment>
<dbReference type="SMART" id="SM00185">
    <property type="entry name" value="ARM"/>
    <property type="match status" value="5"/>
</dbReference>
<feature type="region of interest" description="Disordered" evidence="7">
    <location>
        <begin position="974"/>
        <end position="1035"/>
    </location>
</feature>
<dbReference type="SUPFAM" id="SSF48371">
    <property type="entry name" value="ARM repeat"/>
    <property type="match status" value="2"/>
</dbReference>
<evidence type="ECO:0000256" key="1">
    <source>
        <dbReference type="ARBA" id="ARBA00004123"/>
    </source>
</evidence>
<keyword evidence="8" id="KW-0812">Transmembrane</keyword>
<feature type="repeat" description="ARM" evidence="6">
    <location>
        <begin position="740"/>
        <end position="782"/>
    </location>
</feature>
<keyword evidence="8" id="KW-1133">Transmembrane helix</keyword>
<evidence type="ECO:0000256" key="2">
    <source>
        <dbReference type="ARBA" id="ARBA00004496"/>
    </source>
</evidence>
<dbReference type="PANTHER" id="PTHR15651">
    <property type="entry name" value="ARMADILLO REPEAT-CONTAINING PROTEIN 8"/>
    <property type="match status" value="1"/>
</dbReference>
<feature type="compositionally biased region" description="Basic residues" evidence="7">
    <location>
        <begin position="980"/>
        <end position="991"/>
    </location>
</feature>
<name>A0A8H4VPV3_9AGAR</name>
<evidence type="ECO:0000256" key="7">
    <source>
        <dbReference type="SAM" id="MobiDB-lite"/>
    </source>
</evidence>
<feature type="region of interest" description="Disordered" evidence="7">
    <location>
        <begin position="909"/>
        <end position="950"/>
    </location>
</feature>
<feature type="compositionally biased region" description="Basic residues" evidence="7">
    <location>
        <begin position="1004"/>
        <end position="1014"/>
    </location>
</feature>
<dbReference type="Gene3D" id="1.25.10.10">
    <property type="entry name" value="Leucine-rich Repeat Variant"/>
    <property type="match status" value="3"/>
</dbReference>
<dbReference type="Gene3D" id="1.20.120.550">
    <property type="entry name" value="Membrane associated eicosanoid/glutathione metabolism-like domain"/>
    <property type="match status" value="1"/>
</dbReference>
<dbReference type="PROSITE" id="PS50176">
    <property type="entry name" value="ARM_REPEAT"/>
    <property type="match status" value="1"/>
</dbReference>
<feature type="compositionally biased region" description="Low complexity" evidence="7">
    <location>
        <begin position="395"/>
        <end position="416"/>
    </location>
</feature>
<accession>A0A8H4VPV3</accession>
<dbReference type="AlphaFoldDB" id="A0A8H4VPV3"/>
<feature type="compositionally biased region" description="Low complexity" evidence="7">
    <location>
        <begin position="928"/>
        <end position="950"/>
    </location>
</feature>
<gene>
    <name evidence="9" type="ORF">D9613_012555</name>
</gene>
<evidence type="ECO:0000256" key="8">
    <source>
        <dbReference type="SAM" id="Phobius"/>
    </source>
</evidence>
<evidence type="ECO:0000313" key="10">
    <source>
        <dbReference type="Proteomes" id="UP000521872"/>
    </source>
</evidence>
<organism evidence="9 10">
    <name type="scientific">Agrocybe pediades</name>
    <dbReference type="NCBI Taxonomy" id="84607"/>
    <lineage>
        <taxon>Eukaryota</taxon>
        <taxon>Fungi</taxon>
        <taxon>Dikarya</taxon>
        <taxon>Basidiomycota</taxon>
        <taxon>Agaricomycotina</taxon>
        <taxon>Agaricomycetes</taxon>
        <taxon>Agaricomycetidae</taxon>
        <taxon>Agaricales</taxon>
        <taxon>Agaricineae</taxon>
        <taxon>Strophariaceae</taxon>
        <taxon>Agrocybe</taxon>
    </lineage>
</organism>
<keyword evidence="8" id="KW-0472">Membrane</keyword>
<keyword evidence="10" id="KW-1185">Reference proteome</keyword>
<dbReference type="InterPro" id="IPR011989">
    <property type="entry name" value="ARM-like"/>
</dbReference>
<comment type="subcellular location">
    <subcellularLocation>
        <location evidence="2">Cytoplasm</location>
    </subcellularLocation>
    <subcellularLocation>
        <location evidence="1">Nucleus</location>
    </subcellularLocation>
</comment>
<evidence type="ECO:0000256" key="5">
    <source>
        <dbReference type="ARBA" id="ARBA00023242"/>
    </source>
</evidence>
<dbReference type="EMBL" id="JAACJL010000034">
    <property type="protein sequence ID" value="KAF4615689.1"/>
    <property type="molecule type" value="Genomic_DNA"/>
</dbReference>
<dbReference type="SUPFAM" id="SSF161084">
    <property type="entry name" value="MAPEG domain-like"/>
    <property type="match status" value="1"/>
</dbReference>
<feature type="compositionally biased region" description="Low complexity" evidence="7">
    <location>
        <begin position="992"/>
        <end position="1003"/>
    </location>
</feature>
<dbReference type="GO" id="GO:0005634">
    <property type="term" value="C:nucleus"/>
    <property type="evidence" value="ECO:0007669"/>
    <property type="project" value="UniProtKB-SubCell"/>
</dbReference>
<dbReference type="InterPro" id="IPR000225">
    <property type="entry name" value="Armadillo"/>
</dbReference>
<evidence type="ECO:0000256" key="6">
    <source>
        <dbReference type="PROSITE-ProRule" id="PRU00259"/>
    </source>
</evidence>
<reference evidence="9 10" key="1">
    <citation type="submission" date="2019-12" db="EMBL/GenBank/DDBJ databases">
        <authorList>
            <person name="Floudas D."/>
            <person name="Bentzer J."/>
            <person name="Ahren D."/>
            <person name="Johansson T."/>
            <person name="Persson P."/>
            <person name="Tunlid A."/>
        </authorList>
    </citation>
    <scope>NUCLEOTIDE SEQUENCE [LARGE SCALE GENOMIC DNA]</scope>
    <source>
        <strain evidence="9 10">CBS 102.39</strain>
    </source>
</reference>
<evidence type="ECO:0000256" key="3">
    <source>
        <dbReference type="ARBA" id="ARBA00022490"/>
    </source>
</evidence>
<dbReference type="GO" id="GO:0005737">
    <property type="term" value="C:cytoplasm"/>
    <property type="evidence" value="ECO:0007669"/>
    <property type="project" value="UniProtKB-SubCell"/>
</dbReference>
<dbReference type="InterPro" id="IPR038739">
    <property type="entry name" value="ARMC8/Vid28"/>
</dbReference>
<proteinExistence type="predicted"/>
<evidence type="ECO:0000313" key="9">
    <source>
        <dbReference type="EMBL" id="KAF4615689.1"/>
    </source>
</evidence>
<keyword evidence="3" id="KW-0963">Cytoplasm</keyword>
<protein>
    <recommendedName>
        <fullName evidence="11">Armadillo repeat-containing protein 8</fullName>
    </recommendedName>
</protein>
<evidence type="ECO:0008006" key="11">
    <source>
        <dbReference type="Google" id="ProtNLM"/>
    </source>
</evidence>
<dbReference type="GO" id="GO:0043161">
    <property type="term" value="P:proteasome-mediated ubiquitin-dependent protein catabolic process"/>
    <property type="evidence" value="ECO:0007669"/>
    <property type="project" value="TreeGrafter"/>
</dbReference>
<keyword evidence="4" id="KW-0677">Repeat</keyword>
<feature type="transmembrane region" description="Helical" evidence="8">
    <location>
        <begin position="12"/>
        <end position="32"/>
    </location>
</feature>